<sequence length="51" mass="5647">MLENELKRNLDAVYDVDLCSSQSSTKPPKGDCENNEGLNVKVGLLNPKLEK</sequence>
<reference evidence="1" key="2">
    <citation type="submission" date="2020-06" db="EMBL/GenBank/DDBJ databases">
        <title>Helianthus annuus Genome sequencing and assembly Release 2.</title>
        <authorList>
            <person name="Gouzy J."/>
            <person name="Langlade N."/>
            <person name="Munos S."/>
        </authorList>
    </citation>
    <scope>NUCLEOTIDE SEQUENCE</scope>
    <source>
        <tissue evidence="1">Leaves</tissue>
    </source>
</reference>
<dbReference type="Gramene" id="mRNA:HanXRQr2_Chr03g0090911">
    <property type="protein sequence ID" value="CDS:HanXRQr2_Chr03g0090911.1"/>
    <property type="gene ID" value="HanXRQr2_Chr03g0090911"/>
</dbReference>
<keyword evidence="2" id="KW-1185">Reference proteome</keyword>
<name>A0A9K3JDS3_HELAN</name>
<dbReference type="EMBL" id="MNCJ02000318">
    <property type="protein sequence ID" value="KAF5812817.1"/>
    <property type="molecule type" value="Genomic_DNA"/>
</dbReference>
<reference evidence="1" key="1">
    <citation type="journal article" date="2017" name="Nature">
        <title>The sunflower genome provides insights into oil metabolism, flowering and Asterid evolution.</title>
        <authorList>
            <person name="Badouin H."/>
            <person name="Gouzy J."/>
            <person name="Grassa C.J."/>
            <person name="Murat F."/>
            <person name="Staton S.E."/>
            <person name="Cottret L."/>
            <person name="Lelandais-Briere C."/>
            <person name="Owens G.L."/>
            <person name="Carrere S."/>
            <person name="Mayjonade B."/>
            <person name="Legrand L."/>
            <person name="Gill N."/>
            <person name="Kane N.C."/>
            <person name="Bowers J.E."/>
            <person name="Hubner S."/>
            <person name="Bellec A."/>
            <person name="Berard A."/>
            <person name="Berges H."/>
            <person name="Blanchet N."/>
            <person name="Boniface M.C."/>
            <person name="Brunel D."/>
            <person name="Catrice O."/>
            <person name="Chaidir N."/>
            <person name="Claudel C."/>
            <person name="Donnadieu C."/>
            <person name="Faraut T."/>
            <person name="Fievet G."/>
            <person name="Helmstetter N."/>
            <person name="King M."/>
            <person name="Knapp S.J."/>
            <person name="Lai Z."/>
            <person name="Le Paslier M.C."/>
            <person name="Lippi Y."/>
            <person name="Lorenzon L."/>
            <person name="Mandel J.R."/>
            <person name="Marage G."/>
            <person name="Marchand G."/>
            <person name="Marquand E."/>
            <person name="Bret-Mestries E."/>
            <person name="Morien E."/>
            <person name="Nambeesan S."/>
            <person name="Nguyen T."/>
            <person name="Pegot-Espagnet P."/>
            <person name="Pouilly N."/>
            <person name="Raftis F."/>
            <person name="Sallet E."/>
            <person name="Schiex T."/>
            <person name="Thomas J."/>
            <person name="Vandecasteele C."/>
            <person name="Vares D."/>
            <person name="Vear F."/>
            <person name="Vautrin S."/>
            <person name="Crespi M."/>
            <person name="Mangin B."/>
            <person name="Burke J.M."/>
            <person name="Salse J."/>
            <person name="Munos S."/>
            <person name="Vincourt P."/>
            <person name="Rieseberg L.H."/>
            <person name="Langlade N.B."/>
        </authorList>
    </citation>
    <scope>NUCLEOTIDE SEQUENCE</scope>
    <source>
        <tissue evidence="1">Leaves</tissue>
    </source>
</reference>
<evidence type="ECO:0000313" key="2">
    <source>
        <dbReference type="Proteomes" id="UP000215914"/>
    </source>
</evidence>
<protein>
    <submittedName>
        <fullName evidence="1">Uncharacterized protein</fullName>
    </submittedName>
</protein>
<evidence type="ECO:0000313" key="1">
    <source>
        <dbReference type="EMBL" id="KAF5812817.1"/>
    </source>
</evidence>
<proteinExistence type="predicted"/>
<dbReference type="Proteomes" id="UP000215914">
    <property type="component" value="Unassembled WGS sequence"/>
</dbReference>
<gene>
    <name evidence="1" type="ORF">HanXRQr2_Chr03g0090911</name>
</gene>
<organism evidence="1 2">
    <name type="scientific">Helianthus annuus</name>
    <name type="common">Common sunflower</name>
    <dbReference type="NCBI Taxonomy" id="4232"/>
    <lineage>
        <taxon>Eukaryota</taxon>
        <taxon>Viridiplantae</taxon>
        <taxon>Streptophyta</taxon>
        <taxon>Embryophyta</taxon>
        <taxon>Tracheophyta</taxon>
        <taxon>Spermatophyta</taxon>
        <taxon>Magnoliopsida</taxon>
        <taxon>eudicotyledons</taxon>
        <taxon>Gunneridae</taxon>
        <taxon>Pentapetalae</taxon>
        <taxon>asterids</taxon>
        <taxon>campanulids</taxon>
        <taxon>Asterales</taxon>
        <taxon>Asteraceae</taxon>
        <taxon>Asteroideae</taxon>
        <taxon>Heliantheae alliance</taxon>
        <taxon>Heliantheae</taxon>
        <taxon>Helianthus</taxon>
    </lineage>
</organism>
<accession>A0A9K3JDS3</accession>
<comment type="caution">
    <text evidence="1">The sequence shown here is derived from an EMBL/GenBank/DDBJ whole genome shotgun (WGS) entry which is preliminary data.</text>
</comment>
<dbReference type="AlphaFoldDB" id="A0A9K3JDS3"/>